<name>A0ABU4C3T8_RHOGO</name>
<organism evidence="2 3">
    <name type="scientific">Rhodococcus globerulus</name>
    <dbReference type="NCBI Taxonomy" id="33008"/>
    <lineage>
        <taxon>Bacteria</taxon>
        <taxon>Bacillati</taxon>
        <taxon>Actinomycetota</taxon>
        <taxon>Actinomycetes</taxon>
        <taxon>Mycobacteriales</taxon>
        <taxon>Nocardiaceae</taxon>
        <taxon>Rhodococcus</taxon>
    </lineage>
</organism>
<reference evidence="2 3" key="1">
    <citation type="submission" date="2023-10" db="EMBL/GenBank/DDBJ databases">
        <title>Development of a sustainable strategy for remediation of hydrocarbon-contaminated territories based on the waste exchange concept.</title>
        <authorList>
            <person name="Krivoruchko A."/>
        </authorList>
    </citation>
    <scope>NUCLEOTIDE SEQUENCE [LARGE SCALE GENOMIC DNA]</scope>
    <source>
        <strain evidence="2 3">IEGM 1203</strain>
    </source>
</reference>
<proteinExistence type="predicted"/>
<dbReference type="RefSeq" id="WP_317545603.1">
    <property type="nucleotide sequence ID" value="NZ_JAWLKB010000032.1"/>
</dbReference>
<keyword evidence="3" id="KW-1185">Reference proteome</keyword>
<sequence length="388" mass="43011">MSQSVVDLEADSGEERFAKITDSALDNLRSLIGVPIANTVEPWCYEATRDNIRHYAHGIGDDNPLWCDPQYAEQTTYGTLVAPPSFAFALSRILSGYVGGLPGVHAMWAGADLTWHKPILRDTKVQASAYLKDLVEHDTRFAGRAFQQIYHVELTDENGDKLVSGDSWCFRTERDAARERGSKYSAQKEAGKTRYTAEDLAKIYDLYENEVVRGAEPLYYEDVQVGDELPVMGKGPMTVTGFIGFAQGWGGLYIRANKLAYKLIKSHPGLGIPNELGIPDVPERVHWEEELAKDVGTPGAYDYGPERCSWLTQHLTNWMGDSGFLARHTAQIRHHNVVGDAIRITGHVTDKSVDDQGRNTVTIEQKAHNQHGDTSAIGKGVVVLPTRN</sequence>
<dbReference type="EMBL" id="JAWLKB010000032">
    <property type="protein sequence ID" value="MDV6271142.1"/>
    <property type="molecule type" value="Genomic_DNA"/>
</dbReference>
<feature type="domain" description="FAS1-like dehydratase" evidence="1">
    <location>
        <begin position="40"/>
        <end position="159"/>
    </location>
</feature>
<comment type="caution">
    <text evidence="2">The sequence shown here is derived from an EMBL/GenBank/DDBJ whole genome shotgun (WGS) entry which is preliminary data.</text>
</comment>
<gene>
    <name evidence="2" type="ORF">R3Q16_31430</name>
</gene>
<dbReference type="Pfam" id="PF13452">
    <property type="entry name" value="FAS1_DH_region"/>
    <property type="match status" value="1"/>
</dbReference>
<protein>
    <submittedName>
        <fullName evidence="2">MaoC family dehydratase N-terminal domain-containing protein</fullName>
    </submittedName>
</protein>
<evidence type="ECO:0000313" key="2">
    <source>
        <dbReference type="EMBL" id="MDV6271142.1"/>
    </source>
</evidence>
<dbReference type="Gene3D" id="3.10.129.10">
    <property type="entry name" value="Hotdog Thioesterase"/>
    <property type="match status" value="2"/>
</dbReference>
<dbReference type="InterPro" id="IPR039569">
    <property type="entry name" value="FAS1-like_DH_region"/>
</dbReference>
<accession>A0ABU4C3T8</accession>
<evidence type="ECO:0000259" key="1">
    <source>
        <dbReference type="Pfam" id="PF13452"/>
    </source>
</evidence>
<evidence type="ECO:0000313" key="3">
    <source>
        <dbReference type="Proteomes" id="UP001185927"/>
    </source>
</evidence>
<dbReference type="CDD" id="cd03441">
    <property type="entry name" value="R_hydratase_like"/>
    <property type="match status" value="1"/>
</dbReference>
<dbReference type="InterPro" id="IPR029069">
    <property type="entry name" value="HotDog_dom_sf"/>
</dbReference>
<dbReference type="Proteomes" id="UP001185927">
    <property type="component" value="Unassembled WGS sequence"/>
</dbReference>
<dbReference type="SUPFAM" id="SSF54637">
    <property type="entry name" value="Thioesterase/thiol ester dehydrase-isomerase"/>
    <property type="match status" value="2"/>
</dbReference>